<organism evidence="3 4">
    <name type="scientific">Draconibacterium orientale</name>
    <dbReference type="NCBI Taxonomy" id="1168034"/>
    <lineage>
        <taxon>Bacteria</taxon>
        <taxon>Pseudomonadati</taxon>
        <taxon>Bacteroidota</taxon>
        <taxon>Bacteroidia</taxon>
        <taxon>Marinilabiliales</taxon>
        <taxon>Prolixibacteraceae</taxon>
        <taxon>Draconibacterium</taxon>
    </lineage>
</organism>
<dbReference type="Pfam" id="PF15738">
    <property type="entry name" value="YafQ_toxin"/>
    <property type="match status" value="1"/>
</dbReference>
<dbReference type="InterPro" id="IPR035093">
    <property type="entry name" value="RelE/ParE_toxin_dom_sf"/>
</dbReference>
<evidence type="ECO:0000256" key="2">
    <source>
        <dbReference type="PIRSR" id="PIRSR006156-1"/>
    </source>
</evidence>
<reference evidence="3 4" key="1">
    <citation type="submission" date="2016-10" db="EMBL/GenBank/DDBJ databases">
        <authorList>
            <person name="de Groot N.N."/>
        </authorList>
    </citation>
    <scope>NUCLEOTIDE SEQUENCE [LARGE SCALE GENOMIC DNA]</scope>
    <source>
        <strain evidence="3 4">DSM 25947</strain>
    </source>
</reference>
<accession>A0A1I0BU38</accession>
<dbReference type="InterPro" id="IPR007712">
    <property type="entry name" value="RelE/ParE_toxin"/>
</dbReference>
<dbReference type="PANTHER" id="PTHR40588:SF1">
    <property type="entry name" value="MRNA INTERFERASE TOXIN YAFQ"/>
    <property type="match status" value="1"/>
</dbReference>
<proteinExistence type="predicted"/>
<keyword evidence="1" id="KW-1277">Toxin-antitoxin system</keyword>
<dbReference type="Gene3D" id="3.30.2310.20">
    <property type="entry name" value="RelE-like"/>
    <property type="match status" value="1"/>
</dbReference>
<sequence length="94" mass="11087">MSFIMYSIQYTNRFKKDVKLCQKRGYNLTLLSEAIDILQATGKLPAKYRSHLLKGNYEGLYECHLKPDWLLVWEQNDHQLTLLFMTTGTHSDLF</sequence>
<protein>
    <submittedName>
        <fullName evidence="3">mRNA interferase YafQ</fullName>
    </submittedName>
</protein>
<evidence type="ECO:0000313" key="4">
    <source>
        <dbReference type="Proteomes" id="UP000181981"/>
    </source>
</evidence>
<dbReference type="EMBL" id="FOHT01000006">
    <property type="protein sequence ID" value="SET10128.1"/>
    <property type="molecule type" value="Genomic_DNA"/>
</dbReference>
<feature type="active site" description="Proton donor" evidence="2">
    <location>
        <position position="90"/>
    </location>
</feature>
<dbReference type="GO" id="GO:0006415">
    <property type="term" value="P:translational termination"/>
    <property type="evidence" value="ECO:0007669"/>
    <property type="project" value="TreeGrafter"/>
</dbReference>
<name>A0A1I0BU38_9BACT</name>
<dbReference type="AlphaFoldDB" id="A0A1I0BU38"/>
<dbReference type="SUPFAM" id="SSF143011">
    <property type="entry name" value="RelE-like"/>
    <property type="match status" value="1"/>
</dbReference>
<dbReference type="GO" id="GO:0004521">
    <property type="term" value="F:RNA endonuclease activity"/>
    <property type="evidence" value="ECO:0007669"/>
    <property type="project" value="TreeGrafter"/>
</dbReference>
<evidence type="ECO:0000313" key="3">
    <source>
        <dbReference type="EMBL" id="SET10128.1"/>
    </source>
</evidence>
<dbReference type="PIRSF" id="PIRSF006156">
    <property type="entry name" value="YafQ"/>
    <property type="match status" value="1"/>
</dbReference>
<dbReference type="GO" id="GO:0006402">
    <property type="term" value="P:mRNA catabolic process"/>
    <property type="evidence" value="ECO:0007669"/>
    <property type="project" value="TreeGrafter"/>
</dbReference>
<dbReference type="NCBIfam" id="TIGR02385">
    <property type="entry name" value="RelE_StbE"/>
    <property type="match status" value="1"/>
</dbReference>
<dbReference type="Proteomes" id="UP000181981">
    <property type="component" value="Unassembled WGS sequence"/>
</dbReference>
<evidence type="ECO:0000256" key="1">
    <source>
        <dbReference type="ARBA" id="ARBA00022649"/>
    </source>
</evidence>
<dbReference type="RefSeq" id="WP_218917949.1">
    <property type="nucleotide sequence ID" value="NZ_FOHT01000006.1"/>
</dbReference>
<gene>
    <name evidence="3" type="ORF">SAMN05444285_10629</name>
</gene>
<dbReference type="PANTHER" id="PTHR40588">
    <property type="entry name" value="MRNA INTERFERASE TOXIN YAFQ"/>
    <property type="match status" value="1"/>
</dbReference>
<dbReference type="InterPro" id="IPR004386">
    <property type="entry name" value="Toxin_YafQ-like"/>
</dbReference>